<dbReference type="FunCoup" id="G8JRZ1">
    <property type="interactions" value="85"/>
</dbReference>
<reference evidence="5" key="1">
    <citation type="journal article" date="2012" name="G3 (Bethesda)">
        <title>Pichia sorbitophila, an interspecies yeast hybrid reveals early steps of genome resolution following polyploidization.</title>
        <authorList>
            <person name="Leh Louis V."/>
            <person name="Despons L."/>
            <person name="Friedrich A."/>
            <person name="Martin T."/>
            <person name="Durrens P."/>
            <person name="Casaregola S."/>
            <person name="Neuveglise C."/>
            <person name="Fairhead C."/>
            <person name="Marck C."/>
            <person name="Cruz J.A."/>
            <person name="Straub M.L."/>
            <person name="Kugler V."/>
            <person name="Sacerdot C."/>
            <person name="Uzunov Z."/>
            <person name="Thierry A."/>
            <person name="Weiss S."/>
            <person name="Bleykasten C."/>
            <person name="De Montigny J."/>
            <person name="Jacques N."/>
            <person name="Jung P."/>
            <person name="Lemaire M."/>
            <person name="Mallet S."/>
            <person name="Morel G."/>
            <person name="Richard G.F."/>
            <person name="Sarkar A."/>
            <person name="Savel G."/>
            <person name="Schacherer J."/>
            <person name="Seret M.L."/>
            <person name="Talla E."/>
            <person name="Samson G."/>
            <person name="Jubin C."/>
            <person name="Poulain J."/>
            <person name="Vacherie B."/>
            <person name="Barbe V."/>
            <person name="Pelletier E."/>
            <person name="Sherman D.J."/>
            <person name="Westhof E."/>
            <person name="Weissenbach J."/>
            <person name="Baret P.V."/>
            <person name="Wincker P."/>
            <person name="Gaillardin C."/>
            <person name="Dujon B."/>
            <person name="Souciet J.L."/>
        </authorList>
    </citation>
    <scope>NUCLEOTIDE SEQUENCE [LARGE SCALE GENOMIC DNA]</scope>
    <source>
        <strain evidence="5">CBS 270.75 / DBVPG 7215 / KCTC 17166 / NRRL Y-17582</strain>
    </source>
</reference>
<dbReference type="Gene3D" id="3.40.1350.10">
    <property type="match status" value="1"/>
</dbReference>
<accession>G8JRZ1</accession>
<comment type="similarity">
    <text evidence="1">Belongs to the SEN15 family.</text>
</comment>
<dbReference type="HOGENOM" id="CLU_083361_2_0_1"/>
<dbReference type="RefSeq" id="XP_003645727.1">
    <property type="nucleotide sequence ID" value="XM_003645679.1"/>
</dbReference>
<dbReference type="OMA" id="VYYFVYK"/>
<dbReference type="PANTHER" id="PTHR28518:SF1">
    <property type="entry name" value="TRNA-SPLICING ENDONUCLEASE SUBUNIT SEN15"/>
    <property type="match status" value="1"/>
</dbReference>
<organism evidence="4 5">
    <name type="scientific">Eremothecium cymbalariae (strain CBS 270.75 / DBVPG 7215 / KCTC 17166 / NRRL Y-17582)</name>
    <name type="common">Yeast</name>
    <dbReference type="NCBI Taxonomy" id="931890"/>
    <lineage>
        <taxon>Eukaryota</taxon>
        <taxon>Fungi</taxon>
        <taxon>Dikarya</taxon>
        <taxon>Ascomycota</taxon>
        <taxon>Saccharomycotina</taxon>
        <taxon>Saccharomycetes</taxon>
        <taxon>Saccharomycetales</taxon>
        <taxon>Saccharomycetaceae</taxon>
        <taxon>Eremothecium</taxon>
    </lineage>
</organism>
<dbReference type="GO" id="GO:0000214">
    <property type="term" value="C:tRNA-intron endonuclease complex"/>
    <property type="evidence" value="ECO:0007669"/>
    <property type="project" value="EnsemblFungi"/>
</dbReference>
<sequence length="133" mass="15167">MTYLTFTNTQHQKAILLQCNLKTMELVPLVKNNLVHYQMWKDVHALTLSLGQIICGQPPQKLSNDDSEITTEYVFPVPLKQYDSGSLTLENLDHLFDELQDKGCSRIVLAIVSDDGAVVYYTIYRGLHKPKKN</sequence>
<dbReference type="STRING" id="931890.G8JRZ1"/>
<dbReference type="InterPro" id="IPR018593">
    <property type="entry name" value="tRNA-endonuc_su_Sen15"/>
</dbReference>
<dbReference type="EMBL" id="CP002499">
    <property type="protein sequence ID" value="AET38910.1"/>
    <property type="molecule type" value="Genomic_DNA"/>
</dbReference>
<dbReference type="GO" id="GO:0003676">
    <property type="term" value="F:nucleic acid binding"/>
    <property type="evidence" value="ECO:0007669"/>
    <property type="project" value="InterPro"/>
</dbReference>
<name>G8JRZ1_ERECY</name>
<protein>
    <recommendedName>
        <fullName evidence="3">tRNA-splicing endonuclease subunit Sen15 domain-containing protein</fullName>
    </recommendedName>
</protein>
<evidence type="ECO:0000256" key="2">
    <source>
        <dbReference type="ARBA" id="ARBA00022694"/>
    </source>
</evidence>
<keyword evidence="5" id="KW-1185">Reference proteome</keyword>
<proteinExistence type="inferred from homology"/>
<dbReference type="SUPFAM" id="SSF53032">
    <property type="entry name" value="tRNA-intron endonuclease catalytic domain-like"/>
    <property type="match status" value="1"/>
</dbReference>
<dbReference type="InterPro" id="IPR011856">
    <property type="entry name" value="tRNA_endonuc-like_dom_sf"/>
</dbReference>
<dbReference type="GO" id="GO:0000379">
    <property type="term" value="P:tRNA-type intron splice site recognition and cleavage"/>
    <property type="evidence" value="ECO:0007669"/>
    <property type="project" value="EnsemblFungi"/>
</dbReference>
<dbReference type="OrthoDB" id="10002170at2759"/>
<feature type="domain" description="tRNA-splicing endonuclease subunit Sen15" evidence="3">
    <location>
        <begin position="29"/>
        <end position="133"/>
    </location>
</feature>
<keyword evidence="2" id="KW-0819">tRNA processing</keyword>
<evidence type="ECO:0000313" key="5">
    <source>
        <dbReference type="Proteomes" id="UP000006790"/>
    </source>
</evidence>
<dbReference type="InParanoid" id="G8JRZ1"/>
<dbReference type="GO" id="GO:0000213">
    <property type="term" value="F:tRNA-intron lyase activity"/>
    <property type="evidence" value="ECO:0007669"/>
    <property type="project" value="EnsemblFungi"/>
</dbReference>
<dbReference type="Pfam" id="PF09631">
    <property type="entry name" value="Sen15"/>
    <property type="match status" value="1"/>
</dbReference>
<dbReference type="InterPro" id="IPR042777">
    <property type="entry name" value="Sen15_fungi"/>
</dbReference>
<dbReference type="KEGG" id="erc:Ecym_3424"/>
<dbReference type="GeneID" id="11469003"/>
<evidence type="ECO:0000256" key="1">
    <source>
        <dbReference type="ARBA" id="ARBA00006091"/>
    </source>
</evidence>
<dbReference type="PANTHER" id="PTHR28518">
    <property type="entry name" value="TRNA-SPLICING ENDONUCLEASE SUBUNIT SEN15"/>
    <property type="match status" value="1"/>
</dbReference>
<evidence type="ECO:0000313" key="4">
    <source>
        <dbReference type="EMBL" id="AET38910.1"/>
    </source>
</evidence>
<dbReference type="InterPro" id="IPR036167">
    <property type="entry name" value="tRNA_intron_Endo_cat-like_sf"/>
</dbReference>
<dbReference type="Proteomes" id="UP000006790">
    <property type="component" value="Chromosome 3"/>
</dbReference>
<evidence type="ECO:0000259" key="3">
    <source>
        <dbReference type="Pfam" id="PF09631"/>
    </source>
</evidence>
<dbReference type="eggNOG" id="ENOG502SC4F">
    <property type="taxonomic scope" value="Eukaryota"/>
</dbReference>
<dbReference type="AlphaFoldDB" id="G8JRZ1"/>
<gene>
    <name evidence="4" type="ordered locus">Ecym_3424</name>
</gene>